<gene>
    <name evidence="2" type="ORF">FVE85_3506</name>
</gene>
<reference evidence="3" key="1">
    <citation type="journal article" date="2019" name="Nat. Commun.">
        <title>Expansion of phycobilisome linker gene families in mesophilic red algae.</title>
        <authorList>
            <person name="Lee J."/>
            <person name="Kim D."/>
            <person name="Bhattacharya D."/>
            <person name="Yoon H.S."/>
        </authorList>
    </citation>
    <scope>NUCLEOTIDE SEQUENCE [LARGE SCALE GENOMIC DNA]</scope>
    <source>
        <strain evidence="3">CCMP 1328</strain>
    </source>
</reference>
<dbReference type="SMART" id="SM00731">
    <property type="entry name" value="SprT"/>
    <property type="match status" value="1"/>
</dbReference>
<dbReference type="PANTHER" id="PTHR23099">
    <property type="entry name" value="TRANSCRIPTIONAL REGULATOR"/>
    <property type="match status" value="1"/>
</dbReference>
<dbReference type="GO" id="GO:0006950">
    <property type="term" value="P:response to stress"/>
    <property type="evidence" value="ECO:0007669"/>
    <property type="project" value="UniProtKB-ARBA"/>
</dbReference>
<protein>
    <submittedName>
        <fullName evidence="2">HMG box-containing protein C19G7.04</fullName>
    </submittedName>
</protein>
<accession>A0A5J4YLD9</accession>
<dbReference type="InterPro" id="IPR006640">
    <property type="entry name" value="SprT-like_domain"/>
</dbReference>
<dbReference type="Pfam" id="PF10263">
    <property type="entry name" value="SprT-like"/>
    <property type="match status" value="1"/>
</dbReference>
<dbReference type="PANTHER" id="PTHR23099:SF0">
    <property type="entry name" value="GERM CELL NUCLEAR ACIDIC PROTEIN"/>
    <property type="match status" value="1"/>
</dbReference>
<sequence length="310" mass="35326">MKNTLRAAKLAQATQDVRGLASCAAQKYRWNEWPEILRLVDEIQQPTFCAGIEIDADENCRHVTQDKSCALARIDELFTDPKAHRLAQQSLDRAMQKLVADDWHDGAPKSEDELCARVHAVSLAEPVNQVGYDLAFLQREFSEHAFKRHREELANQLTAYYCAHIFGVRVREHVHVAWNKRLCKTAGVTRAAQDGTTGLRTARIELSWKVVDRTERLRNTLAHELCHAAQWIVDREKRPDHGASFKLWALKAAQFDPTLLISRCHSYQIAYKFVYRCTNAACGVSYGRHSKSIDLQRSACGKCRGRLELT</sequence>
<dbReference type="Proteomes" id="UP000324585">
    <property type="component" value="Unassembled WGS sequence"/>
</dbReference>
<comment type="caution">
    <text evidence="2">The sequence shown here is derived from an EMBL/GenBank/DDBJ whole genome shotgun (WGS) entry which is preliminary data.</text>
</comment>
<keyword evidence="3" id="KW-1185">Reference proteome</keyword>
<dbReference type="GO" id="GO:0005634">
    <property type="term" value="C:nucleus"/>
    <property type="evidence" value="ECO:0007669"/>
    <property type="project" value="TreeGrafter"/>
</dbReference>
<organism evidence="2 3">
    <name type="scientific">Porphyridium purpureum</name>
    <name type="common">Red alga</name>
    <name type="synonym">Porphyridium cruentum</name>
    <dbReference type="NCBI Taxonomy" id="35688"/>
    <lineage>
        <taxon>Eukaryota</taxon>
        <taxon>Rhodophyta</taxon>
        <taxon>Bangiophyceae</taxon>
        <taxon>Porphyridiales</taxon>
        <taxon>Porphyridiaceae</taxon>
        <taxon>Porphyridium</taxon>
    </lineage>
</organism>
<evidence type="ECO:0000313" key="2">
    <source>
        <dbReference type="EMBL" id="KAA8492068.1"/>
    </source>
</evidence>
<evidence type="ECO:0000259" key="1">
    <source>
        <dbReference type="SMART" id="SM00731"/>
    </source>
</evidence>
<dbReference type="OrthoDB" id="20772at2759"/>
<dbReference type="Pfam" id="PF17283">
    <property type="entry name" value="Zn_ribbon_SprT"/>
    <property type="match status" value="1"/>
</dbReference>
<dbReference type="EMBL" id="VRMN01000010">
    <property type="protein sequence ID" value="KAA8492068.1"/>
    <property type="molecule type" value="Genomic_DNA"/>
</dbReference>
<dbReference type="AlphaFoldDB" id="A0A5J4YLD9"/>
<evidence type="ECO:0000313" key="3">
    <source>
        <dbReference type="Proteomes" id="UP000324585"/>
    </source>
</evidence>
<proteinExistence type="predicted"/>
<feature type="domain" description="SprT-like" evidence="1">
    <location>
        <begin position="151"/>
        <end position="310"/>
    </location>
</feature>
<name>A0A5J4YLD9_PORPP</name>
<dbReference type="InterPro" id="IPR035240">
    <property type="entry name" value="SprT_Zn_ribbon"/>
</dbReference>